<dbReference type="OrthoDB" id="277832at2759"/>
<dbReference type="SUPFAM" id="SSF55144">
    <property type="entry name" value="LigT-like"/>
    <property type="match status" value="1"/>
</dbReference>
<dbReference type="EMBL" id="SPRV01000066">
    <property type="protein sequence ID" value="TIC59355.1"/>
    <property type="molecule type" value="Genomic_DNA"/>
</dbReference>
<evidence type="ECO:0000313" key="5">
    <source>
        <dbReference type="EMBL" id="TIC62380.1"/>
    </source>
</evidence>
<evidence type="ECO:0000313" key="2">
    <source>
        <dbReference type="EMBL" id="TIC24221.1"/>
    </source>
</evidence>
<evidence type="ECO:0000313" key="4">
    <source>
        <dbReference type="EMBL" id="TIC61147.1"/>
    </source>
</evidence>
<name>A0A4T0SG72_9BASI</name>
<accession>A0A4T0SG72</accession>
<dbReference type="InterPro" id="IPR009210">
    <property type="entry name" value="ASCC1"/>
</dbReference>
<comment type="caution">
    <text evidence="2">The sequence shown here is derived from an EMBL/GenBank/DDBJ whole genome shotgun (WGS) entry which is preliminary data.</text>
</comment>
<dbReference type="GO" id="GO:0006355">
    <property type="term" value="P:regulation of DNA-templated transcription"/>
    <property type="evidence" value="ECO:0007669"/>
    <property type="project" value="TreeGrafter"/>
</dbReference>
<dbReference type="InterPro" id="IPR009097">
    <property type="entry name" value="Cyclic_Pdiesterase"/>
</dbReference>
<dbReference type="EMBL" id="SPRW01000066">
    <property type="protein sequence ID" value="TIC61147.1"/>
    <property type="molecule type" value="Genomic_DNA"/>
</dbReference>
<dbReference type="Proteomes" id="UP000309601">
    <property type="component" value="Unassembled WGS sequence"/>
</dbReference>
<evidence type="ECO:0000313" key="7">
    <source>
        <dbReference type="Proteomes" id="UP000305647"/>
    </source>
</evidence>
<dbReference type="GO" id="GO:0006307">
    <property type="term" value="P:DNA alkylation repair"/>
    <property type="evidence" value="ECO:0007669"/>
    <property type="project" value="InterPro"/>
</dbReference>
<dbReference type="Proteomes" id="UP000305647">
    <property type="component" value="Unassembled WGS sequence"/>
</dbReference>
<dbReference type="EMBL" id="SPRX01000071">
    <property type="protein sequence ID" value="TIC62380.1"/>
    <property type="molecule type" value="Genomic_DNA"/>
</dbReference>
<dbReference type="EMBL" id="SPRO01000074">
    <property type="protein sequence ID" value="TIC24221.1"/>
    <property type="molecule type" value="Genomic_DNA"/>
</dbReference>
<evidence type="ECO:0000259" key="1">
    <source>
        <dbReference type="Pfam" id="PF10469"/>
    </source>
</evidence>
<evidence type="ECO:0000313" key="3">
    <source>
        <dbReference type="EMBL" id="TIC59355.1"/>
    </source>
</evidence>
<organism evidence="2 7">
    <name type="scientific">Wallemia mellicola</name>
    <dbReference type="NCBI Taxonomy" id="1708541"/>
    <lineage>
        <taxon>Eukaryota</taxon>
        <taxon>Fungi</taxon>
        <taxon>Dikarya</taxon>
        <taxon>Basidiomycota</taxon>
        <taxon>Wallemiomycotina</taxon>
        <taxon>Wallemiomycetes</taxon>
        <taxon>Wallemiales</taxon>
        <taxon>Wallemiaceae</taxon>
        <taxon>Wallemia</taxon>
    </lineage>
</organism>
<dbReference type="Proteomes" id="UP000310708">
    <property type="component" value="Unassembled WGS sequence"/>
</dbReference>
<evidence type="ECO:0000313" key="8">
    <source>
        <dbReference type="Proteomes" id="UP000309601"/>
    </source>
</evidence>
<dbReference type="PANTHER" id="PTHR13360">
    <property type="entry name" value="ACTIVATING SIGNAL COINTEGRATOR 1 COMPLEX SUBUNIT 1"/>
    <property type="match status" value="1"/>
</dbReference>
<dbReference type="GO" id="GO:0005634">
    <property type="term" value="C:nucleus"/>
    <property type="evidence" value="ECO:0007669"/>
    <property type="project" value="TreeGrafter"/>
</dbReference>
<evidence type="ECO:0000313" key="6">
    <source>
        <dbReference type="Proteomes" id="UP000305362"/>
    </source>
</evidence>
<dbReference type="AlphaFoldDB" id="A0A4T0SG72"/>
<reference evidence="6 7" key="1">
    <citation type="submission" date="2019-03" db="EMBL/GenBank/DDBJ databases">
        <title>Sequencing 25 genomes of Wallemia mellicola.</title>
        <authorList>
            <person name="Gostincar C."/>
        </authorList>
    </citation>
    <scope>NUCLEOTIDE SEQUENCE [LARGE SCALE GENOMIC DNA]</scope>
    <source>
        <strain evidence="4 8">EXF-1274</strain>
        <strain evidence="3 6">EXF-1277</strain>
        <strain evidence="5 9">EXF-757</strain>
        <strain evidence="2 7">EXF-8738</strain>
    </source>
</reference>
<dbReference type="InterPro" id="IPR019510">
    <property type="entry name" value="AKAP7-like_phosphoesterase"/>
</dbReference>
<dbReference type="Gene3D" id="3.90.1140.10">
    <property type="entry name" value="Cyclic phosphodiesterase"/>
    <property type="match status" value="1"/>
</dbReference>
<feature type="domain" description="A-kinase anchor protein 7-like phosphoesterase" evidence="1">
    <location>
        <begin position="13"/>
        <end position="219"/>
    </location>
</feature>
<evidence type="ECO:0000313" key="9">
    <source>
        <dbReference type="Proteomes" id="UP000310708"/>
    </source>
</evidence>
<dbReference type="Proteomes" id="UP000305362">
    <property type="component" value="Unassembled WGS sequence"/>
</dbReference>
<gene>
    <name evidence="5" type="ORF">E3Q01_03969</name>
    <name evidence="4" type="ORF">E3Q02_04004</name>
    <name evidence="3" type="ORF">E3Q03_03905</name>
    <name evidence="2" type="ORF">E3Q10_04115</name>
</gene>
<sequence>MTSRQLMKLRKRPTHFLSIPLTKTLDIEPCLLATQSKLIKANIDGILEKDFIKSTKLHFTIGVMSLDGDSLPNARSALESIRPDIVEILSRQPHIYLNEFGCFPNSDQAQVLFCKPVDTTPLDEISQVLSYQLAIDVIRQQFINERLLTDTGPLTLHCTILKTSGTKSSKRPNFSFKSVQESLKNCDLGGPYPLERVEICEIGSTTPDGFYSSEGTISL</sequence>
<dbReference type="PANTHER" id="PTHR13360:SF1">
    <property type="entry name" value="ACTIVATING SIGNAL COINTEGRATOR 1 COMPLEX SUBUNIT 1"/>
    <property type="match status" value="1"/>
</dbReference>
<proteinExistence type="predicted"/>
<protein>
    <recommendedName>
        <fullName evidence="1">A-kinase anchor protein 7-like phosphoesterase domain-containing protein</fullName>
    </recommendedName>
</protein>
<dbReference type="Pfam" id="PF10469">
    <property type="entry name" value="AKAP7_NLS"/>
    <property type="match status" value="1"/>
</dbReference>